<dbReference type="Proteomes" id="UP000284841">
    <property type="component" value="Unassembled WGS sequence"/>
</dbReference>
<dbReference type="EMBL" id="QRMS01000001">
    <property type="protein sequence ID" value="RHJ89933.1"/>
    <property type="molecule type" value="Genomic_DNA"/>
</dbReference>
<evidence type="ECO:0008006" key="3">
    <source>
        <dbReference type="Google" id="ProtNLM"/>
    </source>
</evidence>
<evidence type="ECO:0000313" key="1">
    <source>
        <dbReference type="EMBL" id="RHJ89933.1"/>
    </source>
</evidence>
<proteinExistence type="predicted"/>
<protein>
    <recommendedName>
        <fullName evidence="3">DUF1444 family protein</fullName>
    </recommendedName>
</protein>
<dbReference type="STRING" id="1776384.GCA_900086585_03303"/>
<evidence type="ECO:0000313" key="2">
    <source>
        <dbReference type="Proteomes" id="UP000284841"/>
    </source>
</evidence>
<name>A0A415E801_9FIRM</name>
<organism evidence="1 2">
    <name type="scientific">Emergencia timonensis</name>
    <dbReference type="NCBI Taxonomy" id="1776384"/>
    <lineage>
        <taxon>Bacteria</taxon>
        <taxon>Bacillati</taxon>
        <taxon>Bacillota</taxon>
        <taxon>Clostridia</taxon>
        <taxon>Peptostreptococcales</taxon>
        <taxon>Anaerovoracaceae</taxon>
        <taxon>Emergencia</taxon>
    </lineage>
</organism>
<dbReference type="OrthoDB" id="1655031at2"/>
<dbReference type="InterPro" id="IPR043743">
    <property type="entry name" value="DUF5688"/>
</dbReference>
<dbReference type="AlphaFoldDB" id="A0A415E801"/>
<keyword evidence="2" id="KW-1185">Reference proteome</keyword>
<gene>
    <name evidence="1" type="ORF">DW099_05065</name>
</gene>
<sequence>MMDYESFKKELIERLKEFLPEKYREWEITVSKVPKVNGYMESVNLMPSSEDFVAVPNLYVSELYSFYQDCKDMEQVLEKTADFFVKGMEYVAGMAAKVELGNPQEKVIMALVNSEENKELLAHVPNRSLLDLSIIYRIMVELPDATFNSAIITNDLADKFELSEPDLYDMAKENTPKLMPRAVDFASDDFYILTNKYRTLGAAVMLYEDVLADIADEFDNNLYVLPSSIHEVFIVPDYVKGAEELREIVAEANATVVKKNEILSDKVYFYEKKSGKLSIV</sequence>
<dbReference type="RefSeq" id="WP_118333972.1">
    <property type="nucleotide sequence ID" value="NZ_AP025567.1"/>
</dbReference>
<dbReference type="Pfam" id="PF18941">
    <property type="entry name" value="DUF5688"/>
    <property type="match status" value="2"/>
</dbReference>
<comment type="caution">
    <text evidence="1">The sequence shown here is derived from an EMBL/GenBank/DDBJ whole genome shotgun (WGS) entry which is preliminary data.</text>
</comment>
<reference evidence="1 2" key="1">
    <citation type="submission" date="2018-08" db="EMBL/GenBank/DDBJ databases">
        <title>A genome reference for cultivated species of the human gut microbiota.</title>
        <authorList>
            <person name="Zou Y."/>
            <person name="Xue W."/>
            <person name="Luo G."/>
        </authorList>
    </citation>
    <scope>NUCLEOTIDE SEQUENCE [LARGE SCALE GENOMIC DNA]</scope>
    <source>
        <strain evidence="1 2">AM07-24</strain>
    </source>
</reference>
<accession>A0A415E801</accession>